<evidence type="ECO:0000256" key="1">
    <source>
        <dbReference type="ARBA" id="ARBA00023015"/>
    </source>
</evidence>
<feature type="domain" description="HTH araC/xylS-type" evidence="4">
    <location>
        <begin position="183"/>
        <end position="281"/>
    </location>
</feature>
<dbReference type="SUPFAM" id="SSF51215">
    <property type="entry name" value="Regulatory protein AraC"/>
    <property type="match status" value="1"/>
</dbReference>
<dbReference type="PROSITE" id="PS01124">
    <property type="entry name" value="HTH_ARAC_FAMILY_2"/>
    <property type="match status" value="1"/>
</dbReference>
<keyword evidence="1" id="KW-0805">Transcription regulation</keyword>
<accession>A0A926JT16</accession>
<keyword evidence="6" id="KW-1185">Reference proteome</keyword>
<dbReference type="Pfam" id="PF12833">
    <property type="entry name" value="HTH_18"/>
    <property type="match status" value="1"/>
</dbReference>
<dbReference type="PANTHER" id="PTHR43280:SF32">
    <property type="entry name" value="TRANSCRIPTIONAL REGULATORY PROTEIN"/>
    <property type="match status" value="1"/>
</dbReference>
<name>A0A926JT16_9FLAO</name>
<keyword evidence="3" id="KW-0804">Transcription</keyword>
<dbReference type="RefSeq" id="WP_187965929.1">
    <property type="nucleotide sequence ID" value="NZ_JACVDC010000036.1"/>
</dbReference>
<evidence type="ECO:0000313" key="6">
    <source>
        <dbReference type="Proteomes" id="UP000653730"/>
    </source>
</evidence>
<dbReference type="Proteomes" id="UP000653730">
    <property type="component" value="Unassembled WGS sequence"/>
</dbReference>
<dbReference type="GO" id="GO:0043565">
    <property type="term" value="F:sequence-specific DNA binding"/>
    <property type="evidence" value="ECO:0007669"/>
    <property type="project" value="InterPro"/>
</dbReference>
<proteinExistence type="predicted"/>
<protein>
    <submittedName>
        <fullName evidence="5">Helix-turn-helix domain-containing protein</fullName>
    </submittedName>
</protein>
<dbReference type="AlphaFoldDB" id="A0A926JT16"/>
<dbReference type="Pfam" id="PF02311">
    <property type="entry name" value="AraC_binding"/>
    <property type="match status" value="1"/>
</dbReference>
<keyword evidence="2" id="KW-0238">DNA-binding</keyword>
<evidence type="ECO:0000313" key="5">
    <source>
        <dbReference type="EMBL" id="MBC9796784.1"/>
    </source>
</evidence>
<dbReference type="SUPFAM" id="SSF46689">
    <property type="entry name" value="Homeodomain-like"/>
    <property type="match status" value="1"/>
</dbReference>
<dbReference type="Gene3D" id="1.10.10.60">
    <property type="entry name" value="Homeodomain-like"/>
    <property type="match status" value="1"/>
</dbReference>
<dbReference type="PRINTS" id="PR00032">
    <property type="entry name" value="HTHARAC"/>
</dbReference>
<organism evidence="5 6">
    <name type="scientific">Sinomicrobium weinanense</name>
    <dbReference type="NCBI Taxonomy" id="2842200"/>
    <lineage>
        <taxon>Bacteria</taxon>
        <taxon>Pseudomonadati</taxon>
        <taxon>Bacteroidota</taxon>
        <taxon>Flavobacteriia</taxon>
        <taxon>Flavobacteriales</taxon>
        <taxon>Flavobacteriaceae</taxon>
        <taxon>Sinomicrobium</taxon>
    </lineage>
</organism>
<dbReference type="InterPro" id="IPR018060">
    <property type="entry name" value="HTH_AraC"/>
</dbReference>
<gene>
    <name evidence="5" type="ORF">IBL28_12445</name>
</gene>
<reference evidence="5 6" key="1">
    <citation type="submission" date="2020-09" db="EMBL/GenBank/DDBJ databases">
        <title>Sinomicrobium weinanense sp. nov., a halophilic bacteria isolated from saline-alkali soil.</title>
        <authorList>
            <person name="Wu P."/>
            <person name="Ren H."/>
            <person name="Mei Y."/>
            <person name="Liang Y."/>
            <person name="Chen Z."/>
        </authorList>
    </citation>
    <scope>NUCLEOTIDE SEQUENCE [LARGE SCALE GENOMIC DNA]</scope>
    <source>
        <strain evidence="5 6">FJxs</strain>
    </source>
</reference>
<sequence length="283" mass="33006">MKEIPVRTIKEPDFSGSFAISDLGDLLAEKDMVEALHRHNFFFVLAIEKGTGTHHIDFTAYPVTDHSVFVIRPGQVHQLTIKQGSKGYLMVFDPGFYPPQKEPKNQLFKKANRKNYYKPDSGKFRRLLHILDNIFLEHSDRQTGYKEVIKSNLDIFFIELARQNQEPDSISKSNTSYAQERLQEFLELLESHICTNKQVVFYAEMLHLTPYQLNAITKNILDKTCSQLIYEHVVLEAKRNLLATSNQVNEIAYHLGYEDTSYFIRFFKKHTGFSPETFRQNFK</sequence>
<comment type="caution">
    <text evidence="5">The sequence shown here is derived from an EMBL/GenBank/DDBJ whole genome shotgun (WGS) entry which is preliminary data.</text>
</comment>
<dbReference type="PANTHER" id="PTHR43280">
    <property type="entry name" value="ARAC-FAMILY TRANSCRIPTIONAL REGULATOR"/>
    <property type="match status" value="1"/>
</dbReference>
<dbReference type="EMBL" id="JACVDC010000036">
    <property type="protein sequence ID" value="MBC9796784.1"/>
    <property type="molecule type" value="Genomic_DNA"/>
</dbReference>
<evidence type="ECO:0000256" key="2">
    <source>
        <dbReference type="ARBA" id="ARBA00023125"/>
    </source>
</evidence>
<dbReference type="InterPro" id="IPR014710">
    <property type="entry name" value="RmlC-like_jellyroll"/>
</dbReference>
<dbReference type="SMART" id="SM00342">
    <property type="entry name" value="HTH_ARAC"/>
    <property type="match status" value="1"/>
</dbReference>
<dbReference type="InterPro" id="IPR020449">
    <property type="entry name" value="Tscrpt_reg_AraC-type_HTH"/>
</dbReference>
<dbReference type="InterPro" id="IPR037923">
    <property type="entry name" value="HTH-like"/>
</dbReference>
<dbReference type="InterPro" id="IPR003313">
    <property type="entry name" value="AraC-bd"/>
</dbReference>
<evidence type="ECO:0000256" key="3">
    <source>
        <dbReference type="ARBA" id="ARBA00023163"/>
    </source>
</evidence>
<dbReference type="InterPro" id="IPR009057">
    <property type="entry name" value="Homeodomain-like_sf"/>
</dbReference>
<dbReference type="GO" id="GO:0003700">
    <property type="term" value="F:DNA-binding transcription factor activity"/>
    <property type="evidence" value="ECO:0007669"/>
    <property type="project" value="InterPro"/>
</dbReference>
<dbReference type="Gene3D" id="2.60.120.10">
    <property type="entry name" value="Jelly Rolls"/>
    <property type="match status" value="1"/>
</dbReference>
<evidence type="ECO:0000259" key="4">
    <source>
        <dbReference type="PROSITE" id="PS01124"/>
    </source>
</evidence>